<protein>
    <recommendedName>
        <fullName evidence="3">Capsule polysaccharide biosynthesis protein</fullName>
    </recommendedName>
</protein>
<dbReference type="AlphaFoldDB" id="A0A1Y5TVD8"/>
<dbReference type="OrthoDB" id="9789073at2"/>
<name>A0A1Y5TVD8_9RHOB</name>
<reference evidence="1 2" key="1">
    <citation type="submission" date="2017-03" db="EMBL/GenBank/DDBJ databases">
        <authorList>
            <person name="Afonso C.L."/>
            <person name="Miller P.J."/>
            <person name="Scott M.A."/>
            <person name="Spackman E."/>
            <person name="Goraichik I."/>
            <person name="Dimitrov K.M."/>
            <person name="Suarez D.L."/>
            <person name="Swayne D.E."/>
        </authorList>
    </citation>
    <scope>NUCLEOTIDE SEQUENCE [LARGE SCALE GENOMIC DNA]</scope>
    <source>
        <strain evidence="1 2">CECT 7639</strain>
    </source>
</reference>
<keyword evidence="2" id="KW-1185">Reference proteome</keyword>
<evidence type="ECO:0008006" key="3">
    <source>
        <dbReference type="Google" id="ProtNLM"/>
    </source>
</evidence>
<dbReference type="SUPFAM" id="SSF53756">
    <property type="entry name" value="UDP-Glycosyltransferase/glycogen phosphorylase"/>
    <property type="match status" value="1"/>
</dbReference>
<dbReference type="RefSeq" id="WP_085798134.1">
    <property type="nucleotide sequence ID" value="NZ_FWFO01000009.1"/>
</dbReference>
<evidence type="ECO:0000313" key="2">
    <source>
        <dbReference type="Proteomes" id="UP000193077"/>
    </source>
</evidence>
<evidence type="ECO:0000313" key="1">
    <source>
        <dbReference type="EMBL" id="SLN74102.1"/>
    </source>
</evidence>
<sequence>MSHSITARPANVPEPGTVDVLFVTYGGGHCRMVIPVAQELEARGIKTCVFALTLAIPPVRDSGLDWFGYSNLPQAQDPHVQSMGKELSKGFPTDGPVAIEETVAYMGLNYRDLELTHGAEAAEALYAESGRFKFHPYHIMLETLELIRPKVVVATNSPRSERAAIEAASHLDIPALCMIDMFAIQEKEWIKEPGYGTKVSVLNEWVRDMLIENGRPAGDIHITGNPAFDQLQTDEVRAKGQALRTDRGWGQEGRTTLLYASAPESPTDPYTGEPADMELPLKVENELKAIVAANEELELVIRRHPSEDQTVALAPRVHQSTMADDIDVLLHAVDIVAVTCSTVGFQGYLAGRDVLSVECSVVSRDAPYGAFGISRAAMTIGDIDAVLRDILETPGDAKDTRRSPAGQEISDLIEQLLPQQRQA</sequence>
<gene>
    <name evidence="1" type="ORF">TRL7639_04493</name>
</gene>
<dbReference type="Gene3D" id="3.40.50.2000">
    <property type="entry name" value="Glycogen Phosphorylase B"/>
    <property type="match status" value="1"/>
</dbReference>
<dbReference type="EMBL" id="FWFO01000009">
    <property type="protein sequence ID" value="SLN74102.1"/>
    <property type="molecule type" value="Genomic_DNA"/>
</dbReference>
<dbReference type="Proteomes" id="UP000193077">
    <property type="component" value="Unassembled WGS sequence"/>
</dbReference>
<organism evidence="1 2">
    <name type="scientific">Falsiruegeria litorea R37</name>
    <dbReference type="NCBI Taxonomy" id="1200284"/>
    <lineage>
        <taxon>Bacteria</taxon>
        <taxon>Pseudomonadati</taxon>
        <taxon>Pseudomonadota</taxon>
        <taxon>Alphaproteobacteria</taxon>
        <taxon>Rhodobacterales</taxon>
        <taxon>Roseobacteraceae</taxon>
        <taxon>Falsiruegeria</taxon>
    </lineage>
</organism>
<proteinExistence type="predicted"/>
<accession>A0A1Y5TVD8</accession>